<reference evidence="2 3" key="1">
    <citation type="submission" date="2020-04" db="EMBL/GenBank/DDBJ databases">
        <title>Perkinsus olseni comparative genomics.</title>
        <authorList>
            <person name="Bogema D.R."/>
        </authorList>
    </citation>
    <scope>NUCLEOTIDE SEQUENCE [LARGE SCALE GENOMIC DNA]</scope>
    <source>
        <strain evidence="2 3">ATCC PRA-207</strain>
    </source>
</reference>
<evidence type="ECO:0000313" key="3">
    <source>
        <dbReference type="Proteomes" id="UP000553632"/>
    </source>
</evidence>
<dbReference type="Gene3D" id="2.40.70.10">
    <property type="entry name" value="Acid Proteases"/>
    <property type="match status" value="1"/>
</dbReference>
<name>A0A7J6RB00_PEROL</name>
<organism evidence="2 3">
    <name type="scientific">Perkinsus olseni</name>
    <name type="common">Perkinsus atlanticus</name>
    <dbReference type="NCBI Taxonomy" id="32597"/>
    <lineage>
        <taxon>Eukaryota</taxon>
        <taxon>Sar</taxon>
        <taxon>Alveolata</taxon>
        <taxon>Perkinsozoa</taxon>
        <taxon>Perkinsea</taxon>
        <taxon>Perkinsida</taxon>
        <taxon>Perkinsidae</taxon>
        <taxon>Perkinsus</taxon>
    </lineage>
</organism>
<accession>A0A7J6RB00</accession>
<dbReference type="AlphaFoldDB" id="A0A7J6RB00"/>
<proteinExistence type="predicted"/>
<dbReference type="CDD" id="cd00303">
    <property type="entry name" value="retropepsin_like"/>
    <property type="match status" value="1"/>
</dbReference>
<dbReference type="EMBL" id="JABANO010026998">
    <property type="protein sequence ID" value="KAF4717582.1"/>
    <property type="molecule type" value="Genomic_DNA"/>
</dbReference>
<feature type="region of interest" description="Disordered" evidence="1">
    <location>
        <begin position="1"/>
        <end position="20"/>
    </location>
</feature>
<dbReference type="InterPro" id="IPR021109">
    <property type="entry name" value="Peptidase_aspartic_dom_sf"/>
</dbReference>
<comment type="caution">
    <text evidence="2">The sequence shown here is derived from an EMBL/GenBank/DDBJ whole genome shotgun (WGS) entry which is preliminary data.</text>
</comment>
<evidence type="ECO:0000256" key="1">
    <source>
        <dbReference type="SAM" id="MobiDB-lite"/>
    </source>
</evidence>
<evidence type="ECO:0000313" key="2">
    <source>
        <dbReference type="EMBL" id="KAF4717582.1"/>
    </source>
</evidence>
<dbReference type="SUPFAM" id="SSF50630">
    <property type="entry name" value="Acid proteases"/>
    <property type="match status" value="1"/>
</dbReference>
<sequence length="218" mass="23914">SPDPKRCPKRLANAGTQSDSLEKRSTWKICQLALRSLNDHRFAARPFRHYGSDVNGVDIDKAKSFESTIEIDQVKSFKSAFQEDGPASNIEVESIETRAGVESVKSVEAGEELHSRLPVQYTTNGLPTVAVRLQDQVTSVALLDTGATDVFVSVSLYNRLSRVSEDLRLGQNGKSVKLLDGGVMGIHGTLEGLKIGFGDQQRVVTAYIVDSSRDVRHR</sequence>
<protein>
    <submittedName>
        <fullName evidence="2">Uncharacterized protein</fullName>
    </submittedName>
</protein>
<gene>
    <name evidence="2" type="ORF">FOZ63_015343</name>
</gene>
<keyword evidence="3" id="KW-1185">Reference proteome</keyword>
<dbReference type="Proteomes" id="UP000553632">
    <property type="component" value="Unassembled WGS sequence"/>
</dbReference>
<feature type="non-terminal residue" evidence="2">
    <location>
        <position position="1"/>
    </location>
</feature>